<evidence type="ECO:0000313" key="6">
    <source>
        <dbReference type="Proteomes" id="UP000735302"/>
    </source>
</evidence>
<dbReference type="Proteomes" id="UP000735302">
    <property type="component" value="Unassembled WGS sequence"/>
</dbReference>
<evidence type="ECO:0000313" key="5">
    <source>
        <dbReference type="EMBL" id="GFO33197.1"/>
    </source>
</evidence>
<dbReference type="PROSITE" id="PS51117">
    <property type="entry name" value="LAMININ_NTER"/>
    <property type="match status" value="1"/>
</dbReference>
<organism evidence="5 6">
    <name type="scientific">Plakobranchus ocellatus</name>
    <dbReference type="NCBI Taxonomy" id="259542"/>
    <lineage>
        <taxon>Eukaryota</taxon>
        <taxon>Metazoa</taxon>
        <taxon>Spiralia</taxon>
        <taxon>Lophotrochozoa</taxon>
        <taxon>Mollusca</taxon>
        <taxon>Gastropoda</taxon>
        <taxon>Heterobranchia</taxon>
        <taxon>Euthyneura</taxon>
        <taxon>Panpulmonata</taxon>
        <taxon>Sacoglossa</taxon>
        <taxon>Placobranchoidea</taxon>
        <taxon>Plakobranchidae</taxon>
        <taxon>Plakobranchus</taxon>
    </lineage>
</organism>
<dbReference type="EMBL" id="BLXT01006765">
    <property type="protein sequence ID" value="GFO33197.1"/>
    <property type="molecule type" value="Genomic_DNA"/>
</dbReference>
<dbReference type="Gene3D" id="2.60.120.260">
    <property type="entry name" value="Galactose-binding domain-like"/>
    <property type="match status" value="1"/>
</dbReference>
<reference evidence="5 6" key="1">
    <citation type="journal article" date="2021" name="Elife">
        <title>Chloroplast acquisition without the gene transfer in kleptoplastic sea slugs, Plakobranchus ocellatus.</title>
        <authorList>
            <person name="Maeda T."/>
            <person name="Takahashi S."/>
            <person name="Yoshida T."/>
            <person name="Shimamura S."/>
            <person name="Takaki Y."/>
            <person name="Nagai Y."/>
            <person name="Toyoda A."/>
            <person name="Suzuki Y."/>
            <person name="Arimoto A."/>
            <person name="Ishii H."/>
            <person name="Satoh N."/>
            <person name="Nishiyama T."/>
            <person name="Hasebe M."/>
            <person name="Maruyama T."/>
            <person name="Minagawa J."/>
            <person name="Obokata J."/>
            <person name="Shigenobu S."/>
        </authorList>
    </citation>
    <scope>NUCLEOTIDE SEQUENCE [LARGE SCALE GENOMIC DNA]</scope>
</reference>
<proteinExistence type="predicted"/>
<dbReference type="Pfam" id="PF00055">
    <property type="entry name" value="Laminin_N"/>
    <property type="match status" value="1"/>
</dbReference>
<dbReference type="InterPro" id="IPR008211">
    <property type="entry name" value="Laminin_N"/>
</dbReference>
<accession>A0AAV4CN25</accession>
<dbReference type="AlphaFoldDB" id="A0AAV4CN25"/>
<keyword evidence="6" id="KW-1185">Reference proteome</keyword>
<protein>
    <submittedName>
        <fullName evidence="5">Netrin-1</fullName>
    </submittedName>
</protein>
<evidence type="ECO:0000256" key="3">
    <source>
        <dbReference type="SAM" id="SignalP"/>
    </source>
</evidence>
<keyword evidence="3" id="KW-0732">Signal</keyword>
<keyword evidence="2" id="KW-0424">Laminin EGF-like domain</keyword>
<gene>
    <name evidence="5" type="ORF">PoB_005970200</name>
</gene>
<comment type="caution">
    <text evidence="5">The sequence shown here is derived from an EMBL/GenBank/DDBJ whole genome shotgun (WGS) entry which is preliminary data.</text>
</comment>
<sequence length="91" mass="10112">MTKFRRVSVIVLAALLWVSSLTGAARYARTGLVNPDLSPEPCYTLKHKPKECRPDFENAALNRRVVASSTCGVQPEKYCKSTTNNQGQITR</sequence>
<feature type="signal peptide" evidence="3">
    <location>
        <begin position="1"/>
        <end position="24"/>
    </location>
</feature>
<feature type="domain" description="Laminin N-terminal" evidence="4">
    <location>
        <begin position="48"/>
        <end position="91"/>
    </location>
</feature>
<name>A0AAV4CN25_9GAST</name>
<evidence type="ECO:0000256" key="1">
    <source>
        <dbReference type="ARBA" id="ARBA00023157"/>
    </source>
</evidence>
<feature type="chain" id="PRO_5043349108" evidence="3">
    <location>
        <begin position="25"/>
        <end position="91"/>
    </location>
</feature>
<keyword evidence="1" id="KW-1015">Disulfide bond</keyword>
<evidence type="ECO:0000259" key="4">
    <source>
        <dbReference type="PROSITE" id="PS51117"/>
    </source>
</evidence>
<evidence type="ECO:0000256" key="2">
    <source>
        <dbReference type="ARBA" id="ARBA00023292"/>
    </source>
</evidence>